<keyword evidence="3" id="KW-1185">Reference proteome</keyword>
<name>F4LKJ9_TREBD</name>
<feature type="signal peptide" evidence="1">
    <location>
        <begin position="1"/>
        <end position="25"/>
    </location>
</feature>
<dbReference type="eggNOG" id="ENOG5031CIY">
    <property type="taxonomic scope" value="Bacteria"/>
</dbReference>
<keyword evidence="1" id="KW-0732">Signal</keyword>
<accession>F4LKJ9</accession>
<dbReference type="KEGG" id="tbe:Trebr_2140"/>
<dbReference type="Proteomes" id="UP000006546">
    <property type="component" value="Chromosome"/>
</dbReference>
<feature type="chain" id="PRO_5003312730" evidence="1">
    <location>
        <begin position="26"/>
        <end position="253"/>
    </location>
</feature>
<reference evidence="3" key="1">
    <citation type="submission" date="2011-04" db="EMBL/GenBank/DDBJ databases">
        <title>The complete genome of Treponema brennaborense DSM 12168.</title>
        <authorList>
            <person name="Lucas S."/>
            <person name="Han J."/>
            <person name="Lapidus A."/>
            <person name="Bruce D."/>
            <person name="Goodwin L."/>
            <person name="Pitluck S."/>
            <person name="Peters L."/>
            <person name="Kyrpides N."/>
            <person name="Mavromatis K."/>
            <person name="Ivanova N."/>
            <person name="Mikhailova N."/>
            <person name="Pagani I."/>
            <person name="Teshima H."/>
            <person name="Detter J.C."/>
            <person name="Tapia R."/>
            <person name="Han C."/>
            <person name="Land M."/>
            <person name="Hauser L."/>
            <person name="Markowitz V."/>
            <person name="Cheng J.-F."/>
            <person name="Hugenholtz P."/>
            <person name="Woyke T."/>
            <person name="Wu D."/>
            <person name="Gronow S."/>
            <person name="Wellnitz S."/>
            <person name="Brambilla E."/>
            <person name="Klenk H.-P."/>
            <person name="Eisen J.A."/>
        </authorList>
    </citation>
    <scope>NUCLEOTIDE SEQUENCE [LARGE SCALE GENOMIC DNA]</scope>
    <source>
        <strain evidence="3">DSM 12168 / CIP 105900 / DD5/3</strain>
    </source>
</reference>
<evidence type="ECO:0000313" key="3">
    <source>
        <dbReference type="Proteomes" id="UP000006546"/>
    </source>
</evidence>
<evidence type="ECO:0000256" key="1">
    <source>
        <dbReference type="SAM" id="SignalP"/>
    </source>
</evidence>
<dbReference type="AlphaFoldDB" id="F4LKJ9"/>
<organism evidence="2 3">
    <name type="scientific">Treponema brennaborense (strain DSM 12168 / CIP 105900 / DD5/3)</name>
    <dbReference type="NCBI Taxonomy" id="906968"/>
    <lineage>
        <taxon>Bacteria</taxon>
        <taxon>Pseudomonadati</taxon>
        <taxon>Spirochaetota</taxon>
        <taxon>Spirochaetia</taxon>
        <taxon>Spirochaetales</taxon>
        <taxon>Treponemataceae</taxon>
        <taxon>Treponema</taxon>
    </lineage>
</organism>
<proteinExistence type="predicted"/>
<dbReference type="STRING" id="906968.Trebr_2140"/>
<evidence type="ECO:0000313" key="2">
    <source>
        <dbReference type="EMBL" id="AEE17555.1"/>
    </source>
</evidence>
<dbReference type="EMBL" id="CP002696">
    <property type="protein sequence ID" value="AEE17555.1"/>
    <property type="molecule type" value="Genomic_DNA"/>
</dbReference>
<gene>
    <name evidence="2" type="ordered locus">Trebr_2140</name>
</gene>
<sequence length="253" mass="28581">MNRSICTRVLALFIAAAVYPAAQSAAEQTSATQTAPGRHELTFKMQVETTRDRKATDVANSFTYEFSQSAYSLLAGIKLGAESSDITVAGTWMPLRMRLFSFGPQIEYNFDLFMNYSMEHNFLFGAKATVGRPDRLLVTAECSYLLKLTDFYRLPAIPLLRDDSIATTLSFSSILRNRMKIAFKIYSHDTFYYPLFCTPTYEMQLGWIVTPDFTVESSLMVRYSDMFTLTSYVSNILGNVAIRYTLPQTGSTK</sequence>
<dbReference type="OrthoDB" id="361070at2"/>
<dbReference type="RefSeq" id="WP_013759257.1">
    <property type="nucleotide sequence ID" value="NC_015500.1"/>
</dbReference>
<protein>
    <submittedName>
        <fullName evidence="2">Uncharacterized protein</fullName>
    </submittedName>
</protein>
<dbReference type="HOGENOM" id="CLU_1098116_0_0_12"/>